<reference evidence="2 3" key="1">
    <citation type="submission" date="2017-02" db="EMBL/GenBank/DDBJ databases">
        <title>The new phylogeny of genus Mycobacterium.</title>
        <authorList>
            <person name="Tortoli E."/>
            <person name="Trovato A."/>
            <person name="Cirillo D.M."/>
        </authorList>
    </citation>
    <scope>NUCLEOTIDE SEQUENCE [LARGE SCALE GENOMIC DNA]</scope>
    <source>
        <strain evidence="2 3">IP1130001</strain>
    </source>
</reference>
<protein>
    <submittedName>
        <fullName evidence="2">NYN domain-containing protein</fullName>
    </submittedName>
</protein>
<dbReference type="CDD" id="cd18722">
    <property type="entry name" value="PIN_NicB-like"/>
    <property type="match status" value="1"/>
</dbReference>
<dbReference type="Gene3D" id="3.40.50.1010">
    <property type="entry name" value="5'-nuclease"/>
    <property type="match status" value="1"/>
</dbReference>
<dbReference type="EMBL" id="MVHV01000022">
    <property type="protein sequence ID" value="ORA79469.1"/>
    <property type="molecule type" value="Genomic_DNA"/>
</dbReference>
<proteinExistence type="predicted"/>
<feature type="domain" description="NYN" evidence="1">
    <location>
        <begin position="15"/>
        <end position="151"/>
    </location>
</feature>
<sequence length="189" mass="21322">MWTFSVREATLSETLAVYVDGFNLYYGLHEVSGRRHLWLDLVALASQSDYLAALTDQNPGLIDIINGRYQAKPKACRRCNHSWTEYEEKETDVNIAAHLVADAALKMSDAALIVSADSDLAPAVRVARTMNPNLFIAAVFPPRRFSSELQALMPASFHLGVQRIKRSQLPQMVFDATGRRTWTRPSKWR</sequence>
<accession>A0ABX3SMU3</accession>
<keyword evidence="3" id="KW-1185">Reference proteome</keyword>
<dbReference type="InterPro" id="IPR021139">
    <property type="entry name" value="NYN"/>
</dbReference>
<dbReference type="Proteomes" id="UP000243140">
    <property type="component" value="Unassembled WGS sequence"/>
</dbReference>
<organism evidence="2 3">
    <name type="scientific">Mycobacterium malmoense</name>
    <dbReference type="NCBI Taxonomy" id="1780"/>
    <lineage>
        <taxon>Bacteria</taxon>
        <taxon>Bacillati</taxon>
        <taxon>Actinomycetota</taxon>
        <taxon>Actinomycetes</taxon>
        <taxon>Mycobacteriales</taxon>
        <taxon>Mycobacteriaceae</taxon>
        <taxon>Mycobacterium</taxon>
    </lineage>
</organism>
<evidence type="ECO:0000313" key="3">
    <source>
        <dbReference type="Proteomes" id="UP000243140"/>
    </source>
</evidence>
<gene>
    <name evidence="2" type="ORF">BST29_19240</name>
</gene>
<name>A0ABX3SMU3_MYCMA</name>
<evidence type="ECO:0000259" key="1">
    <source>
        <dbReference type="Pfam" id="PF01936"/>
    </source>
</evidence>
<dbReference type="Pfam" id="PF01936">
    <property type="entry name" value="NYN"/>
    <property type="match status" value="1"/>
</dbReference>
<evidence type="ECO:0000313" key="2">
    <source>
        <dbReference type="EMBL" id="ORA79469.1"/>
    </source>
</evidence>
<comment type="caution">
    <text evidence="2">The sequence shown here is derived from an EMBL/GenBank/DDBJ whole genome shotgun (WGS) entry which is preliminary data.</text>
</comment>